<name>A0AAE1GGL1_PETCI</name>
<dbReference type="AlphaFoldDB" id="A0AAE1GGL1"/>
<evidence type="ECO:0000313" key="3">
    <source>
        <dbReference type="Proteomes" id="UP001286313"/>
    </source>
</evidence>
<proteinExistence type="predicted"/>
<comment type="caution">
    <text evidence="2">The sequence shown here is derived from an EMBL/GenBank/DDBJ whole genome shotgun (WGS) entry which is preliminary data.</text>
</comment>
<accession>A0AAE1GGL1</accession>
<organism evidence="2 3">
    <name type="scientific">Petrolisthes cinctipes</name>
    <name type="common">Flat porcelain crab</name>
    <dbReference type="NCBI Taxonomy" id="88211"/>
    <lineage>
        <taxon>Eukaryota</taxon>
        <taxon>Metazoa</taxon>
        <taxon>Ecdysozoa</taxon>
        <taxon>Arthropoda</taxon>
        <taxon>Crustacea</taxon>
        <taxon>Multicrustacea</taxon>
        <taxon>Malacostraca</taxon>
        <taxon>Eumalacostraca</taxon>
        <taxon>Eucarida</taxon>
        <taxon>Decapoda</taxon>
        <taxon>Pleocyemata</taxon>
        <taxon>Anomura</taxon>
        <taxon>Galatheoidea</taxon>
        <taxon>Porcellanidae</taxon>
        <taxon>Petrolisthes</taxon>
    </lineage>
</organism>
<gene>
    <name evidence="2" type="ORF">Pcinc_003457</name>
</gene>
<protein>
    <submittedName>
        <fullName evidence="2">Uncharacterized protein</fullName>
    </submittedName>
</protein>
<feature type="region of interest" description="Disordered" evidence="1">
    <location>
        <begin position="1"/>
        <end position="51"/>
    </location>
</feature>
<evidence type="ECO:0000313" key="2">
    <source>
        <dbReference type="EMBL" id="KAK3892664.1"/>
    </source>
</evidence>
<evidence type="ECO:0000256" key="1">
    <source>
        <dbReference type="SAM" id="MobiDB-lite"/>
    </source>
</evidence>
<keyword evidence="3" id="KW-1185">Reference proteome</keyword>
<dbReference type="EMBL" id="JAWQEG010000249">
    <property type="protein sequence ID" value="KAK3892664.1"/>
    <property type="molecule type" value="Genomic_DNA"/>
</dbReference>
<dbReference type="Proteomes" id="UP001286313">
    <property type="component" value="Unassembled WGS sequence"/>
</dbReference>
<sequence length="97" mass="10760">MIQPAPALGRRNTRNQVITQEQMPVEEFHHDSSEDDIEGSTYTTPKEPEGPQGLAILIRDSILSEIVPHPIHCGDGVEVLAVRIYLDVVQYIGNLVT</sequence>
<reference evidence="2" key="1">
    <citation type="submission" date="2023-10" db="EMBL/GenBank/DDBJ databases">
        <title>Genome assemblies of two species of porcelain crab, Petrolisthes cinctipes and Petrolisthes manimaculis (Anomura: Porcellanidae).</title>
        <authorList>
            <person name="Angst P."/>
        </authorList>
    </citation>
    <scope>NUCLEOTIDE SEQUENCE</scope>
    <source>
        <strain evidence="2">PB745_01</strain>
        <tissue evidence="2">Gill</tissue>
    </source>
</reference>